<reference evidence="3" key="2">
    <citation type="journal article" date="2024" name="Plant">
        <title>Genomic evolution and insights into agronomic trait innovations of Sesamum species.</title>
        <authorList>
            <person name="Miao H."/>
            <person name="Wang L."/>
            <person name="Qu L."/>
            <person name="Liu H."/>
            <person name="Sun Y."/>
            <person name="Le M."/>
            <person name="Wang Q."/>
            <person name="Wei S."/>
            <person name="Zheng Y."/>
            <person name="Lin W."/>
            <person name="Duan Y."/>
            <person name="Cao H."/>
            <person name="Xiong S."/>
            <person name="Wang X."/>
            <person name="Wei L."/>
            <person name="Li C."/>
            <person name="Ma Q."/>
            <person name="Ju M."/>
            <person name="Zhao R."/>
            <person name="Li G."/>
            <person name="Mu C."/>
            <person name="Tian Q."/>
            <person name="Mei H."/>
            <person name="Zhang T."/>
            <person name="Gao T."/>
            <person name="Zhang H."/>
        </authorList>
    </citation>
    <scope>NUCLEOTIDE SEQUENCE</scope>
    <source>
        <strain evidence="3">G02</strain>
    </source>
</reference>
<feature type="domain" description="Retrotransposon Copia-like N-terminal" evidence="2">
    <location>
        <begin position="5"/>
        <end position="50"/>
    </location>
</feature>
<dbReference type="InterPro" id="IPR029472">
    <property type="entry name" value="Copia-like_N"/>
</dbReference>
<sequence length="269" mass="29343">MRLESSDHAGMILVLAVLTGSNSLAWSRVVQRALATKMKLDFIDGTTIRPTGNSKEFKRWNHIDSMVTTWILNSISKEWVEAFMYVNFARELWLELQARSMTIGALPPPKRGRGQGRGHAHGRGPPSSPLAVGADAPSTPTTGACILVAADPCRLPHAAGSSSIQAPNRPWDAPPPSVPPLSPASQRHYISLRDATYVRPRFSHGNPCYSQRRLSASLGEHIANPTGTPVLLVSKFKGYSKSLVLRTSSNHSPISFHTLGRRRHSNMGT</sequence>
<evidence type="ECO:0000259" key="2">
    <source>
        <dbReference type="Pfam" id="PF14244"/>
    </source>
</evidence>
<feature type="region of interest" description="Disordered" evidence="1">
    <location>
        <begin position="105"/>
        <end position="137"/>
    </location>
</feature>
<name>A0AAW2RY54_SESRA</name>
<gene>
    <name evidence="3" type="ORF">Sradi_2910800</name>
</gene>
<feature type="region of interest" description="Disordered" evidence="1">
    <location>
        <begin position="158"/>
        <end position="184"/>
    </location>
</feature>
<dbReference type="AlphaFoldDB" id="A0AAW2RY54"/>
<feature type="compositionally biased region" description="Pro residues" evidence="1">
    <location>
        <begin position="172"/>
        <end position="182"/>
    </location>
</feature>
<evidence type="ECO:0000313" key="3">
    <source>
        <dbReference type="EMBL" id="KAL0385165.1"/>
    </source>
</evidence>
<accession>A0AAW2RY54</accession>
<protein>
    <recommendedName>
        <fullName evidence="2">Retrotransposon Copia-like N-terminal domain-containing protein</fullName>
    </recommendedName>
</protein>
<dbReference type="PANTHER" id="PTHR37610:SF40">
    <property type="entry name" value="OS01G0909600 PROTEIN"/>
    <property type="match status" value="1"/>
</dbReference>
<feature type="compositionally biased region" description="Basic residues" evidence="1">
    <location>
        <begin position="110"/>
        <end position="122"/>
    </location>
</feature>
<comment type="caution">
    <text evidence="3">The sequence shown here is derived from an EMBL/GenBank/DDBJ whole genome shotgun (WGS) entry which is preliminary data.</text>
</comment>
<organism evidence="3">
    <name type="scientific">Sesamum radiatum</name>
    <name type="common">Black benniseed</name>
    <dbReference type="NCBI Taxonomy" id="300843"/>
    <lineage>
        <taxon>Eukaryota</taxon>
        <taxon>Viridiplantae</taxon>
        <taxon>Streptophyta</taxon>
        <taxon>Embryophyta</taxon>
        <taxon>Tracheophyta</taxon>
        <taxon>Spermatophyta</taxon>
        <taxon>Magnoliopsida</taxon>
        <taxon>eudicotyledons</taxon>
        <taxon>Gunneridae</taxon>
        <taxon>Pentapetalae</taxon>
        <taxon>asterids</taxon>
        <taxon>lamiids</taxon>
        <taxon>Lamiales</taxon>
        <taxon>Pedaliaceae</taxon>
        <taxon>Sesamum</taxon>
    </lineage>
</organism>
<dbReference type="PANTHER" id="PTHR37610">
    <property type="entry name" value="CCHC-TYPE DOMAIN-CONTAINING PROTEIN"/>
    <property type="match status" value="1"/>
</dbReference>
<evidence type="ECO:0000256" key="1">
    <source>
        <dbReference type="SAM" id="MobiDB-lite"/>
    </source>
</evidence>
<dbReference type="EMBL" id="JACGWJ010000012">
    <property type="protein sequence ID" value="KAL0385165.1"/>
    <property type="molecule type" value="Genomic_DNA"/>
</dbReference>
<reference evidence="3" key="1">
    <citation type="submission" date="2020-06" db="EMBL/GenBank/DDBJ databases">
        <authorList>
            <person name="Li T."/>
            <person name="Hu X."/>
            <person name="Zhang T."/>
            <person name="Song X."/>
            <person name="Zhang H."/>
            <person name="Dai N."/>
            <person name="Sheng W."/>
            <person name="Hou X."/>
            <person name="Wei L."/>
        </authorList>
    </citation>
    <scope>NUCLEOTIDE SEQUENCE</scope>
    <source>
        <strain evidence="3">G02</strain>
        <tissue evidence="3">Leaf</tissue>
    </source>
</reference>
<dbReference type="Pfam" id="PF14244">
    <property type="entry name" value="Retrotran_gag_3"/>
    <property type="match status" value="1"/>
</dbReference>
<proteinExistence type="predicted"/>